<dbReference type="InterPro" id="IPR037035">
    <property type="entry name" value="GK-like_C_sf"/>
</dbReference>
<dbReference type="GO" id="GO:0008887">
    <property type="term" value="F:glycerate kinase activity"/>
    <property type="evidence" value="ECO:0007669"/>
    <property type="project" value="InterPro"/>
</dbReference>
<dbReference type="Pfam" id="PF13660">
    <property type="entry name" value="DUF4147"/>
    <property type="match status" value="1"/>
</dbReference>
<evidence type="ECO:0000313" key="6">
    <source>
        <dbReference type="Proteomes" id="UP000011087"/>
    </source>
</evidence>
<dbReference type="PaxDb" id="55529-EKX45994"/>
<protein>
    <recommendedName>
        <fullName evidence="7">MOFRL-associated domain-containing protein</fullName>
    </recommendedName>
</protein>
<dbReference type="InterPro" id="IPR025286">
    <property type="entry name" value="MOFRL_assoc_dom"/>
</dbReference>
<sequence>MLSRRSASLSRLSAQIVSLELSQDALNVKHGSATQLQASVKMARAAESVLGDQLRSGIVISQPESDATGLRSEVHLGSRGNIPDARAVQAATKALNMARQCGDGDILLVLISGGGSALLPVPVGSISLEDKVSTTKALATAGASINELNTVGRGCVAFAVRKHISAVKGGKLAAAAYPANVVSLILSDVLDDPIDVIASGPTTFDPSTFADALNLIESRGLAALVPQSVIEYLRAGAASGADETLKEGDARLSRSKNFVIGNNRMAAEAALVESKRSVYEETRHMQLTESRRQRGRCSHMALMVAAELQGTDGQDGPTDAAGAFCDGSTIQRSQALGLSYKEALETFDSYTFFEQVGSEISCCISLTVLLLLARAGGALGEPTGMQLSRRYNRLSSRRFQLEFSGYCPRKPLAQVARHTRISAHPSF</sequence>
<dbReference type="PANTHER" id="PTHR12227:SF0">
    <property type="entry name" value="GLYCERATE KINASE"/>
    <property type="match status" value="1"/>
</dbReference>
<dbReference type="STRING" id="905079.L1JCZ8"/>
<dbReference type="InterPro" id="IPR038614">
    <property type="entry name" value="GK_N_sf"/>
</dbReference>
<reference evidence="4 6" key="1">
    <citation type="journal article" date="2012" name="Nature">
        <title>Algal genomes reveal evolutionary mosaicism and the fate of nucleomorphs.</title>
        <authorList>
            <consortium name="DOE Joint Genome Institute"/>
            <person name="Curtis B.A."/>
            <person name="Tanifuji G."/>
            <person name="Burki F."/>
            <person name="Gruber A."/>
            <person name="Irimia M."/>
            <person name="Maruyama S."/>
            <person name="Arias M.C."/>
            <person name="Ball S.G."/>
            <person name="Gile G.H."/>
            <person name="Hirakawa Y."/>
            <person name="Hopkins J.F."/>
            <person name="Kuo A."/>
            <person name="Rensing S.A."/>
            <person name="Schmutz J."/>
            <person name="Symeonidi A."/>
            <person name="Elias M."/>
            <person name="Eveleigh R.J."/>
            <person name="Herman E.K."/>
            <person name="Klute M.J."/>
            <person name="Nakayama T."/>
            <person name="Obornik M."/>
            <person name="Reyes-Prieto A."/>
            <person name="Armbrust E.V."/>
            <person name="Aves S.J."/>
            <person name="Beiko R.G."/>
            <person name="Coutinho P."/>
            <person name="Dacks J.B."/>
            <person name="Durnford D.G."/>
            <person name="Fast N.M."/>
            <person name="Green B.R."/>
            <person name="Grisdale C.J."/>
            <person name="Hempel F."/>
            <person name="Henrissat B."/>
            <person name="Hoppner M.P."/>
            <person name="Ishida K."/>
            <person name="Kim E."/>
            <person name="Koreny L."/>
            <person name="Kroth P.G."/>
            <person name="Liu Y."/>
            <person name="Malik S.B."/>
            <person name="Maier U.G."/>
            <person name="McRose D."/>
            <person name="Mock T."/>
            <person name="Neilson J.A."/>
            <person name="Onodera N.T."/>
            <person name="Poole A.M."/>
            <person name="Pritham E.J."/>
            <person name="Richards T.A."/>
            <person name="Rocap G."/>
            <person name="Roy S.W."/>
            <person name="Sarai C."/>
            <person name="Schaack S."/>
            <person name="Shirato S."/>
            <person name="Slamovits C.H."/>
            <person name="Spencer D.F."/>
            <person name="Suzuki S."/>
            <person name="Worden A.Z."/>
            <person name="Zauner S."/>
            <person name="Barry K."/>
            <person name="Bell C."/>
            <person name="Bharti A.K."/>
            <person name="Crow J.A."/>
            <person name="Grimwood J."/>
            <person name="Kramer R."/>
            <person name="Lindquist E."/>
            <person name="Lucas S."/>
            <person name="Salamov A."/>
            <person name="McFadden G.I."/>
            <person name="Lane C.E."/>
            <person name="Keeling P.J."/>
            <person name="Gray M.W."/>
            <person name="Grigoriev I.V."/>
            <person name="Archibald J.M."/>
        </authorList>
    </citation>
    <scope>NUCLEOTIDE SEQUENCE</scope>
    <source>
        <strain evidence="4 6">CCMP2712</strain>
    </source>
</reference>
<comment type="similarity">
    <text evidence="1">Belongs to the glycerate kinase type-2 family.</text>
</comment>
<accession>L1JCZ8</accession>
<evidence type="ECO:0000259" key="2">
    <source>
        <dbReference type="Pfam" id="PF05161"/>
    </source>
</evidence>
<gene>
    <name evidence="4" type="ORF">GUITHDRAFT_138485</name>
</gene>
<dbReference type="PANTHER" id="PTHR12227">
    <property type="entry name" value="GLYCERATE KINASE"/>
    <property type="match status" value="1"/>
</dbReference>
<dbReference type="InterPro" id="IPR039760">
    <property type="entry name" value="MOFRL_protein"/>
</dbReference>
<feature type="domain" description="MOFRL" evidence="2">
    <location>
        <begin position="295"/>
        <end position="362"/>
    </location>
</feature>
<proteinExistence type="inferred from homology"/>
<name>L1JCZ8_GUITC</name>
<dbReference type="eggNOG" id="KOG3935">
    <property type="taxonomic scope" value="Eukaryota"/>
</dbReference>
<dbReference type="InterPro" id="IPR007835">
    <property type="entry name" value="MOFRL"/>
</dbReference>
<evidence type="ECO:0008006" key="7">
    <source>
        <dbReference type="Google" id="ProtNLM"/>
    </source>
</evidence>
<feature type="domain" description="MOFRL-associated" evidence="3">
    <location>
        <begin position="38"/>
        <end position="233"/>
    </location>
</feature>
<dbReference type="RefSeq" id="XP_005832974.1">
    <property type="nucleotide sequence ID" value="XM_005832917.1"/>
</dbReference>
<dbReference type="GeneID" id="17302789"/>
<dbReference type="HOGENOM" id="CLU_643189_0_0_1"/>
<dbReference type="OMA" id="GKAAWRM"/>
<dbReference type="Gene3D" id="3.40.1480.10">
    <property type="entry name" value="MOFRL domain"/>
    <property type="match status" value="1"/>
</dbReference>
<dbReference type="GO" id="GO:0005737">
    <property type="term" value="C:cytoplasm"/>
    <property type="evidence" value="ECO:0007669"/>
    <property type="project" value="TreeGrafter"/>
</dbReference>
<dbReference type="OrthoDB" id="44918at2759"/>
<organism evidence="4">
    <name type="scientific">Guillardia theta (strain CCMP2712)</name>
    <name type="common">Cryptophyte</name>
    <dbReference type="NCBI Taxonomy" id="905079"/>
    <lineage>
        <taxon>Eukaryota</taxon>
        <taxon>Cryptophyceae</taxon>
        <taxon>Pyrenomonadales</taxon>
        <taxon>Geminigeraceae</taxon>
        <taxon>Guillardia</taxon>
    </lineage>
</organism>
<reference evidence="5" key="3">
    <citation type="submission" date="2016-03" db="UniProtKB">
        <authorList>
            <consortium name="EnsemblProtists"/>
        </authorList>
    </citation>
    <scope>IDENTIFICATION</scope>
</reference>
<evidence type="ECO:0000259" key="3">
    <source>
        <dbReference type="Pfam" id="PF13660"/>
    </source>
</evidence>
<dbReference type="KEGG" id="gtt:GUITHDRAFT_138485"/>
<reference evidence="6" key="2">
    <citation type="submission" date="2012-11" db="EMBL/GenBank/DDBJ databases">
        <authorList>
            <person name="Kuo A."/>
            <person name="Curtis B.A."/>
            <person name="Tanifuji G."/>
            <person name="Burki F."/>
            <person name="Gruber A."/>
            <person name="Irimia M."/>
            <person name="Maruyama S."/>
            <person name="Arias M.C."/>
            <person name="Ball S.G."/>
            <person name="Gile G.H."/>
            <person name="Hirakawa Y."/>
            <person name="Hopkins J.F."/>
            <person name="Rensing S.A."/>
            <person name="Schmutz J."/>
            <person name="Symeonidi A."/>
            <person name="Elias M."/>
            <person name="Eveleigh R.J."/>
            <person name="Herman E.K."/>
            <person name="Klute M.J."/>
            <person name="Nakayama T."/>
            <person name="Obornik M."/>
            <person name="Reyes-Prieto A."/>
            <person name="Armbrust E.V."/>
            <person name="Aves S.J."/>
            <person name="Beiko R.G."/>
            <person name="Coutinho P."/>
            <person name="Dacks J.B."/>
            <person name="Durnford D.G."/>
            <person name="Fast N.M."/>
            <person name="Green B.R."/>
            <person name="Grisdale C."/>
            <person name="Hempe F."/>
            <person name="Henrissat B."/>
            <person name="Hoppner M.P."/>
            <person name="Ishida K.-I."/>
            <person name="Kim E."/>
            <person name="Koreny L."/>
            <person name="Kroth P.G."/>
            <person name="Liu Y."/>
            <person name="Malik S.-B."/>
            <person name="Maier U.G."/>
            <person name="McRose D."/>
            <person name="Mock T."/>
            <person name="Neilson J.A."/>
            <person name="Onodera N.T."/>
            <person name="Poole A.M."/>
            <person name="Pritham E.J."/>
            <person name="Richards T.A."/>
            <person name="Rocap G."/>
            <person name="Roy S.W."/>
            <person name="Sarai C."/>
            <person name="Schaack S."/>
            <person name="Shirato S."/>
            <person name="Slamovits C.H."/>
            <person name="Spencer D.F."/>
            <person name="Suzuki S."/>
            <person name="Worden A.Z."/>
            <person name="Zauner S."/>
            <person name="Barry K."/>
            <person name="Bell C."/>
            <person name="Bharti A.K."/>
            <person name="Crow J.A."/>
            <person name="Grimwood J."/>
            <person name="Kramer R."/>
            <person name="Lindquist E."/>
            <person name="Lucas S."/>
            <person name="Salamov A."/>
            <person name="McFadden G.I."/>
            <person name="Lane C.E."/>
            <person name="Keeling P.J."/>
            <person name="Gray M.W."/>
            <person name="Grigoriev I.V."/>
            <person name="Archibald J.M."/>
        </authorList>
    </citation>
    <scope>NUCLEOTIDE SEQUENCE</scope>
    <source>
        <strain evidence="6">CCMP2712</strain>
    </source>
</reference>
<dbReference type="AlphaFoldDB" id="L1JCZ8"/>
<evidence type="ECO:0000313" key="4">
    <source>
        <dbReference type="EMBL" id="EKX45994.1"/>
    </source>
</evidence>
<dbReference type="EMBL" id="JH992996">
    <property type="protein sequence ID" value="EKX45994.1"/>
    <property type="molecule type" value="Genomic_DNA"/>
</dbReference>
<dbReference type="SUPFAM" id="SSF82544">
    <property type="entry name" value="GckA/TtuD-like"/>
    <property type="match status" value="1"/>
</dbReference>
<dbReference type="Proteomes" id="UP000011087">
    <property type="component" value="Unassembled WGS sequence"/>
</dbReference>
<evidence type="ECO:0000313" key="5">
    <source>
        <dbReference type="EnsemblProtists" id="EKX45994"/>
    </source>
</evidence>
<dbReference type="Pfam" id="PF05161">
    <property type="entry name" value="MOFRL"/>
    <property type="match status" value="1"/>
</dbReference>
<evidence type="ECO:0000256" key="1">
    <source>
        <dbReference type="ARBA" id="ARBA00005393"/>
    </source>
</evidence>
<keyword evidence="6" id="KW-1185">Reference proteome</keyword>
<dbReference type="Gene3D" id="3.40.50.10180">
    <property type="entry name" value="Glycerate kinase, MOFRL-like N-terminal domain"/>
    <property type="match status" value="1"/>
</dbReference>
<dbReference type="EnsemblProtists" id="EKX45994">
    <property type="protein sequence ID" value="EKX45994"/>
    <property type="gene ID" value="GUITHDRAFT_138485"/>
</dbReference>